<evidence type="ECO:0000313" key="4">
    <source>
        <dbReference type="Proteomes" id="UP000004474"/>
    </source>
</evidence>
<dbReference type="OrthoDB" id="4868296at2"/>
<feature type="transmembrane region" description="Helical" evidence="1">
    <location>
        <begin position="35"/>
        <end position="56"/>
    </location>
</feature>
<reference evidence="2 4" key="2">
    <citation type="journal article" date="2012" name="J. Bacteriol.">
        <title>Genome Sequence of Janibacter hoylei MTCC8307, Isolated from the Stratospheric Air.</title>
        <authorList>
            <person name="Pawar S.P."/>
            <person name="Dhotre D.P."/>
            <person name="Shetty S.A."/>
            <person name="Chowdhury S.P."/>
            <person name="Chaudhari B.L."/>
            <person name="Shouche Y.S."/>
        </authorList>
    </citation>
    <scope>NUCLEOTIDE SEQUENCE [LARGE SCALE GENOMIC DNA]</scope>
    <source>
        <strain evidence="2 4">PVAS-1</strain>
    </source>
</reference>
<dbReference type="AlphaFoldDB" id="K1E0Q1"/>
<evidence type="ECO:0000313" key="2">
    <source>
        <dbReference type="EMBL" id="EKA62440.1"/>
    </source>
</evidence>
<keyword evidence="1" id="KW-0472">Membrane</keyword>
<dbReference type="STRING" id="1210046.B277_02326"/>
<dbReference type="Proteomes" id="UP000288711">
    <property type="component" value="Unassembled WGS sequence"/>
</dbReference>
<feature type="transmembrane region" description="Helical" evidence="1">
    <location>
        <begin position="6"/>
        <end position="23"/>
    </location>
</feature>
<feature type="transmembrane region" description="Helical" evidence="1">
    <location>
        <begin position="68"/>
        <end position="89"/>
    </location>
</feature>
<sequence>MTVFAWILVALGVLVLVLTPLRLRRSKGEQGMTDFSGWVLNVHSITLVVGLGLIALRLLDVHTSTGATWLAIICMVIASLIGLSFLGRWRRSGSRHAEAFHGDSWTRGPGLSQIAHIGTALGTIALAWMLLADKI</sequence>
<evidence type="ECO:0008006" key="6">
    <source>
        <dbReference type="Google" id="ProtNLM"/>
    </source>
</evidence>
<name>K1E0Q1_9MICO</name>
<comment type="caution">
    <text evidence="2">The sequence shown here is derived from an EMBL/GenBank/DDBJ whole genome shotgun (WGS) entry which is preliminary data.</text>
</comment>
<dbReference type="EMBL" id="PIPF01000001">
    <property type="protein sequence ID" value="RWU85713.1"/>
    <property type="molecule type" value="Genomic_DNA"/>
</dbReference>
<dbReference type="eggNOG" id="ENOG503230T">
    <property type="taxonomic scope" value="Bacteria"/>
</dbReference>
<organism evidence="2 4">
    <name type="scientific">Janibacter hoylei PVAS-1</name>
    <dbReference type="NCBI Taxonomy" id="1210046"/>
    <lineage>
        <taxon>Bacteria</taxon>
        <taxon>Bacillati</taxon>
        <taxon>Actinomycetota</taxon>
        <taxon>Actinomycetes</taxon>
        <taxon>Micrococcales</taxon>
        <taxon>Intrasporangiaceae</taxon>
        <taxon>Janibacter</taxon>
    </lineage>
</organism>
<proteinExistence type="predicted"/>
<dbReference type="PATRIC" id="fig|1210046.3.peg.453"/>
<feature type="transmembrane region" description="Helical" evidence="1">
    <location>
        <begin position="110"/>
        <end position="131"/>
    </location>
</feature>
<keyword evidence="1" id="KW-1133">Transmembrane helix</keyword>
<evidence type="ECO:0000313" key="3">
    <source>
        <dbReference type="EMBL" id="RWU85713.1"/>
    </source>
</evidence>
<accession>K1E0Q1</accession>
<gene>
    <name evidence="2" type="ORF">B277_02326</name>
    <name evidence="3" type="ORF">CWN80_01735</name>
</gene>
<dbReference type="EMBL" id="ALWX01000007">
    <property type="protein sequence ID" value="EKA62440.1"/>
    <property type="molecule type" value="Genomic_DNA"/>
</dbReference>
<protein>
    <recommendedName>
        <fullName evidence="6">DUF2269 domain-containing protein</fullName>
    </recommendedName>
</protein>
<keyword evidence="1" id="KW-0812">Transmembrane</keyword>
<evidence type="ECO:0000313" key="5">
    <source>
        <dbReference type="Proteomes" id="UP000288711"/>
    </source>
</evidence>
<dbReference type="RefSeq" id="WP_007924637.1">
    <property type="nucleotide sequence ID" value="NZ_ALWX01000007.1"/>
</dbReference>
<dbReference type="Proteomes" id="UP000004474">
    <property type="component" value="Unassembled WGS sequence"/>
</dbReference>
<keyword evidence="5" id="KW-1185">Reference proteome</keyword>
<reference evidence="3" key="3">
    <citation type="submission" date="2017-11" db="EMBL/GenBank/DDBJ databases">
        <authorList>
            <person name="Seuylemezian A."/>
            <person name="Cooper K."/>
            <person name="Vaishampayan P."/>
        </authorList>
    </citation>
    <scope>NUCLEOTIDE SEQUENCE</scope>
    <source>
        <strain evidence="3">PVAS-1</strain>
    </source>
</reference>
<evidence type="ECO:0000256" key="1">
    <source>
        <dbReference type="SAM" id="Phobius"/>
    </source>
</evidence>
<reference evidence="3 5" key="1">
    <citation type="journal article" date="2009" name="Int. J. Syst. Evol. Microbiol.">
        <title>Janibacter hoylei sp. nov., Bacillus isronensis sp. nov. and Bacillus aryabhattai sp. nov., isolated from cryotubes used for collecting air from the upper atmosphere.</title>
        <authorList>
            <person name="Shivaji S."/>
            <person name="Chaturvedi P."/>
            <person name="Begum Z."/>
            <person name="Pindi P.K."/>
            <person name="Manorama R."/>
            <person name="Padmanaban D.A."/>
            <person name="Shouche Y.S."/>
            <person name="Pawar S."/>
            <person name="Vaishampayan P."/>
            <person name="Dutt C.B."/>
            <person name="Datta G.N."/>
            <person name="Manchanda R.K."/>
            <person name="Rao U.R."/>
            <person name="Bhargava P.M."/>
            <person name="Narlikar J.V."/>
        </authorList>
    </citation>
    <scope>NUCLEOTIDE SEQUENCE [LARGE SCALE GENOMIC DNA]</scope>
    <source>
        <strain evidence="3 5">PVAS-1</strain>
    </source>
</reference>